<keyword evidence="6" id="KW-1185">Reference proteome</keyword>
<evidence type="ECO:0000313" key="6">
    <source>
        <dbReference type="Proteomes" id="UP000320333"/>
    </source>
</evidence>
<keyword evidence="2" id="KW-0862">Zinc</keyword>
<dbReference type="Proteomes" id="UP000320333">
    <property type="component" value="Unassembled WGS sequence"/>
</dbReference>
<evidence type="ECO:0000313" key="5">
    <source>
        <dbReference type="EMBL" id="TPX74681.1"/>
    </source>
</evidence>
<evidence type="ECO:0000256" key="1">
    <source>
        <dbReference type="ARBA" id="ARBA00022723"/>
    </source>
</evidence>
<evidence type="ECO:0000259" key="4">
    <source>
        <dbReference type="PROSITE" id="PS50081"/>
    </source>
</evidence>
<feature type="compositionally biased region" description="Low complexity" evidence="3">
    <location>
        <begin position="54"/>
        <end position="69"/>
    </location>
</feature>
<dbReference type="PANTHER" id="PTHR12300">
    <property type="entry name" value="HVA22-LIKE PROTEINS"/>
    <property type="match status" value="1"/>
</dbReference>
<dbReference type="InterPro" id="IPR046349">
    <property type="entry name" value="C1-like_sf"/>
</dbReference>
<dbReference type="InterPro" id="IPR035892">
    <property type="entry name" value="C2_domain_sf"/>
</dbReference>
<evidence type="ECO:0000256" key="3">
    <source>
        <dbReference type="SAM" id="MobiDB-lite"/>
    </source>
</evidence>
<dbReference type="PROSITE" id="PS50081">
    <property type="entry name" value="ZF_DAG_PE_2"/>
    <property type="match status" value="2"/>
</dbReference>
<reference evidence="5 6" key="1">
    <citation type="journal article" date="2019" name="Sci. Rep.">
        <title>Comparative genomics of chytrid fungi reveal insights into the obligate biotrophic and pathogenic lifestyle of Synchytrium endobioticum.</title>
        <authorList>
            <person name="van de Vossenberg B.T.L.H."/>
            <person name="Warris S."/>
            <person name="Nguyen H.D.T."/>
            <person name="van Gent-Pelzer M.P.E."/>
            <person name="Joly D.L."/>
            <person name="van de Geest H.C."/>
            <person name="Bonants P.J.M."/>
            <person name="Smith D.S."/>
            <person name="Levesque C.A."/>
            <person name="van der Lee T.A.J."/>
        </authorList>
    </citation>
    <scope>NUCLEOTIDE SEQUENCE [LARGE SCALE GENOMIC DNA]</scope>
    <source>
        <strain evidence="5 6">CBS 675.73</strain>
    </source>
</reference>
<dbReference type="EMBL" id="QEAP01000113">
    <property type="protein sequence ID" value="TPX74681.1"/>
    <property type="molecule type" value="Genomic_DNA"/>
</dbReference>
<evidence type="ECO:0000256" key="2">
    <source>
        <dbReference type="ARBA" id="ARBA00022833"/>
    </source>
</evidence>
<feature type="compositionally biased region" description="Polar residues" evidence="3">
    <location>
        <begin position="181"/>
        <end position="197"/>
    </location>
</feature>
<dbReference type="OrthoDB" id="2128483at2759"/>
<name>A0A507FEA6_9FUNG</name>
<dbReference type="InterPro" id="IPR004345">
    <property type="entry name" value="TB2_DP1_HVA22"/>
</dbReference>
<dbReference type="Pfam" id="PF03134">
    <property type="entry name" value="TB2_DP1_HVA22"/>
    <property type="match status" value="1"/>
</dbReference>
<dbReference type="Gene3D" id="3.30.60.20">
    <property type="match status" value="2"/>
</dbReference>
<comment type="caution">
    <text evidence="5">The sequence shown here is derived from an EMBL/GenBank/DDBJ whole genome shotgun (WGS) entry which is preliminary data.</text>
</comment>
<feature type="compositionally biased region" description="Polar residues" evidence="3">
    <location>
        <begin position="243"/>
        <end position="284"/>
    </location>
</feature>
<feature type="domain" description="Phorbol-ester/DAG-type" evidence="4">
    <location>
        <begin position="793"/>
        <end position="844"/>
    </location>
</feature>
<keyword evidence="1" id="KW-0479">Metal-binding</keyword>
<accession>A0A507FEA6</accession>
<dbReference type="Pfam" id="PF00168">
    <property type="entry name" value="C2"/>
    <property type="match status" value="1"/>
</dbReference>
<dbReference type="InterPro" id="IPR000008">
    <property type="entry name" value="C2_dom"/>
</dbReference>
<feature type="domain" description="Phorbol-ester/DAG-type" evidence="4">
    <location>
        <begin position="712"/>
        <end position="767"/>
    </location>
</feature>
<feature type="compositionally biased region" description="Low complexity" evidence="3">
    <location>
        <begin position="81"/>
        <end position="91"/>
    </location>
</feature>
<dbReference type="InterPro" id="IPR002219">
    <property type="entry name" value="PKC_DAG/PE"/>
</dbReference>
<protein>
    <recommendedName>
        <fullName evidence="4">Phorbol-ester/DAG-type domain-containing protein</fullName>
    </recommendedName>
</protein>
<dbReference type="GO" id="GO:0046872">
    <property type="term" value="F:metal ion binding"/>
    <property type="evidence" value="ECO:0007669"/>
    <property type="project" value="UniProtKB-KW"/>
</dbReference>
<dbReference type="PANTHER" id="PTHR12300:SF117">
    <property type="entry name" value="LP05237P-RELATED"/>
    <property type="match status" value="1"/>
</dbReference>
<organism evidence="5 6">
    <name type="scientific">Chytriomyces confervae</name>
    <dbReference type="NCBI Taxonomy" id="246404"/>
    <lineage>
        <taxon>Eukaryota</taxon>
        <taxon>Fungi</taxon>
        <taxon>Fungi incertae sedis</taxon>
        <taxon>Chytridiomycota</taxon>
        <taxon>Chytridiomycota incertae sedis</taxon>
        <taxon>Chytridiomycetes</taxon>
        <taxon>Chytridiales</taxon>
        <taxon>Chytriomycetaceae</taxon>
        <taxon>Chytriomyces</taxon>
    </lineage>
</organism>
<feature type="compositionally biased region" description="Low complexity" evidence="3">
    <location>
        <begin position="1"/>
        <end position="10"/>
    </location>
</feature>
<dbReference type="STRING" id="246404.A0A507FEA6"/>
<feature type="region of interest" description="Disordered" evidence="3">
    <location>
        <begin position="1"/>
        <end position="284"/>
    </location>
</feature>
<dbReference type="SUPFAM" id="SSF57889">
    <property type="entry name" value="Cysteine-rich domain"/>
    <property type="match status" value="2"/>
</dbReference>
<dbReference type="SMART" id="SM00109">
    <property type="entry name" value="C1"/>
    <property type="match status" value="2"/>
</dbReference>
<sequence length="874" mass="98370">MDATSPTRSIRSIRPRSKIIEDYNNMQAVAETENASDNSMKPSSSDYNGSLDRPTSQTSPSPTSPNSFSQEGISYAPFTAQQQPQLQQQQQSLTPYAEARMTFSKPSRSNSIHSERGKTPEINMKRNFPPTPASNSDGSFEVIGSPASRRSLGQFAGSIITKKSQQQQQQQEHSEDGLEVQPQSPLSKLSSVKQSVASLFGKRPSSQSTEEPPPPPLEQRNSILGPLPSMDKVSVVSRKRGSITDTTTTNPKQRPQSWRPTFLPTSSNKRSQSVPIGNEYRNSTNRTNQHTEYTFSQFNFRHDSTTGLVLQVFRKLDASPSIPQNLKRLLLRLACTIIPQIHNIEEKLEEWPWLVTFCENWGIAPLTLVLAVFAAAVFQRVYRRNAKLISNYIGFVYPLYRTAVMLLTPTSDPGSPRSPARTARQDSEMEKWKSYWPIYAGIMLLDEISPTLLQIYPLYYTTKSAFCYWLYTCNGSDYIFKKYIEPLWQNGIDAVSQLDEVVAKTGKTEFDYMKEPTSMTSEIARHRLKRIWHKTSQESRKQESRQNVLKSLCLTRDNLISSKEERSLREDIEKADEKLALLAEAQRGYKSLIHWFVDANGLVELAPPTGKINALLRIKLENITVTATTDSTPTPTPSKQQLDHFAVICINDSVRATTSKLTSSIWNETFEIPVDKLSNSVEIQVYQLSLLGKHTMDIYLFDDIRKVYTKNGHQFQIFKAVTSFASDIVGARCSVCEEAMIGGMRCYCQRCAFVCHTRCFKGVLTKCVNHDDIEMAPKGADLNTGQLLDYNKPHTFEPKKSMNLLRSWCTHCGTKVLVGEKLVQCSECGKCAHDRCSAMVPNFCKLSLADAAAIAIKEEYVNSRKLSKALGFGK</sequence>
<dbReference type="CDD" id="cd00029">
    <property type="entry name" value="C1"/>
    <property type="match status" value="1"/>
</dbReference>
<proteinExistence type="predicted"/>
<dbReference type="AlphaFoldDB" id="A0A507FEA6"/>
<dbReference type="SUPFAM" id="SSF49562">
    <property type="entry name" value="C2 domain (Calcium/lipid-binding domain, CaLB)"/>
    <property type="match status" value="1"/>
</dbReference>
<dbReference type="CDD" id="cd20823">
    <property type="entry name" value="C1_ScPKC1-like_rpt2"/>
    <property type="match status" value="1"/>
</dbReference>
<feature type="compositionally biased region" description="Polar residues" evidence="3">
    <location>
        <begin position="33"/>
        <end position="48"/>
    </location>
</feature>
<gene>
    <name evidence="5" type="ORF">CcCBS67573_g04034</name>
</gene>